<comment type="caution">
    <text evidence="5">The sequence shown here is derived from an EMBL/GenBank/DDBJ whole genome shotgun (WGS) entry which is preliminary data.</text>
</comment>
<feature type="region of interest" description="Disordered" evidence="2">
    <location>
        <begin position="1"/>
        <end position="30"/>
    </location>
</feature>
<evidence type="ECO:0000256" key="1">
    <source>
        <dbReference type="SAM" id="Coils"/>
    </source>
</evidence>
<feature type="transmembrane region" description="Helical" evidence="3">
    <location>
        <begin position="432"/>
        <end position="453"/>
    </location>
</feature>
<keyword evidence="6" id="KW-1185">Reference proteome</keyword>
<dbReference type="InParanoid" id="A0A0V0QNB3"/>
<dbReference type="PANTHER" id="PTHR13018">
    <property type="entry name" value="PROBABLE MEMBRANE PROTEIN DUF221-RELATED"/>
    <property type="match status" value="1"/>
</dbReference>
<feature type="transmembrane region" description="Helical" evidence="3">
    <location>
        <begin position="554"/>
        <end position="577"/>
    </location>
</feature>
<dbReference type="Proteomes" id="UP000054937">
    <property type="component" value="Unassembled WGS sequence"/>
</dbReference>
<dbReference type="OMA" id="ENSEYCP"/>
<evidence type="ECO:0000256" key="3">
    <source>
        <dbReference type="SAM" id="Phobius"/>
    </source>
</evidence>
<reference evidence="5 6" key="1">
    <citation type="journal article" date="2015" name="Sci. Rep.">
        <title>Genome of the facultative scuticociliatosis pathogen Pseudocohnilembus persalinus provides insight into its virulence through horizontal gene transfer.</title>
        <authorList>
            <person name="Xiong J."/>
            <person name="Wang G."/>
            <person name="Cheng J."/>
            <person name="Tian M."/>
            <person name="Pan X."/>
            <person name="Warren A."/>
            <person name="Jiang C."/>
            <person name="Yuan D."/>
            <person name="Miao W."/>
        </authorList>
    </citation>
    <scope>NUCLEOTIDE SEQUENCE [LARGE SCALE GENOMIC DNA]</scope>
    <source>
        <strain evidence="5">36N120E</strain>
    </source>
</reference>
<evidence type="ECO:0000313" key="6">
    <source>
        <dbReference type="Proteomes" id="UP000054937"/>
    </source>
</evidence>
<name>A0A0V0QNB3_PSEPJ</name>
<organism evidence="5 6">
    <name type="scientific">Pseudocohnilembus persalinus</name>
    <name type="common">Ciliate</name>
    <dbReference type="NCBI Taxonomy" id="266149"/>
    <lineage>
        <taxon>Eukaryota</taxon>
        <taxon>Sar</taxon>
        <taxon>Alveolata</taxon>
        <taxon>Ciliophora</taxon>
        <taxon>Intramacronucleata</taxon>
        <taxon>Oligohymenophorea</taxon>
        <taxon>Scuticociliatia</taxon>
        <taxon>Philasterida</taxon>
        <taxon>Pseudocohnilembidae</taxon>
        <taxon>Pseudocohnilembus</taxon>
    </lineage>
</organism>
<keyword evidence="3" id="KW-0472">Membrane</keyword>
<feature type="transmembrane region" description="Helical" evidence="3">
    <location>
        <begin position="191"/>
        <end position="210"/>
    </location>
</feature>
<dbReference type="EMBL" id="LDAU01000125">
    <property type="protein sequence ID" value="KRX03843.1"/>
    <property type="molecule type" value="Genomic_DNA"/>
</dbReference>
<sequence length="864" mass="100033">MSQTNQGVNFLSSHVKKDTKKTEEDEYEVKESDVKLNIQTNVNSNESKKEVELEDEGFVLDRFPCNIEKAKKHARAKRVRKPLSVQDSKLDPSQICECCGYRESNQQLGFCDDLNELGFLGPGIPLYFQFIKGCICLLFITICIFGITNTVFNLQGDACKDEEITGQVCELNYISMFSFANKKNDMDKAKIQSIMNFATVFCLILGIHVYRRQNKREELELDASLVSPSDFAAELSNLPPNVTQARIIDMLEIWWNNFKKKTEQEKQMNFRKDVIKDIAIAYDLTEFYQHMEKKNHLELKIRQTKYYFNKKNEYPKDMNQEKLQEMIKEANSLKQKINDLSEKAEKEDGSIATANVAFVSFSEQNILDQFDNNLKQGWVIMLLKRLQFTFLRIRPSGVLIMDNYIVKADRAPEPSDIKWENCGAKNKFLKRFLTYFVTFVLLGCCFGIIFLLNKVQYDSNEKNQDKIDITSRVIQYILSICVSFVVVFINGCLTIFIKRFSAKESRSTETHLNVSIAEKLTIAQFTNTALLTLAANFIISVDDVWSDNGLIVDIFYIAIVQAVLFPFNNYFSIFKLLRMWKRYKIKTTREKEGESCVITQGEANFWFEGNPLELYGKYAHILKMMWMTGFYSPLLPLLQIITVFALCLTYWVDKLLLFKRYARLPLLSRDLNKQMIELLEYYPLSLSIGNIFFQNIINDGYNVSGYDIASIVLSAINFIIPSSSINRLICKVDTSDLVEDNLNYDQARFEFLNDYDRANPITAQKAMRDWTEYLLKNGDENQKKKAQQMKNNQNSRHLQSILGNFGRGYQAPAMMPGTRPNNPLQNFVFNKVPNNPLQNIMGGNNQQMPQNQMQMQAMSQYQIQ</sequence>
<dbReference type="AlphaFoldDB" id="A0A0V0QNB3"/>
<keyword evidence="3" id="KW-0812">Transmembrane</keyword>
<feature type="transmembrane region" description="Helical" evidence="3">
    <location>
        <begin position="630"/>
        <end position="652"/>
    </location>
</feature>
<dbReference type="GO" id="GO:0005227">
    <property type="term" value="F:calcium-activated cation channel activity"/>
    <property type="evidence" value="ECO:0007669"/>
    <property type="project" value="InterPro"/>
</dbReference>
<protein>
    <recommendedName>
        <fullName evidence="4">CSC1/OSCA1-like cytosolic domain-containing protein</fullName>
    </recommendedName>
</protein>
<feature type="transmembrane region" description="Helical" evidence="3">
    <location>
        <begin position="126"/>
        <end position="147"/>
    </location>
</feature>
<keyword evidence="3" id="KW-1133">Transmembrane helix</keyword>
<evidence type="ECO:0000256" key="2">
    <source>
        <dbReference type="SAM" id="MobiDB-lite"/>
    </source>
</evidence>
<dbReference type="OrthoDB" id="292950at2759"/>
<feature type="coiled-coil region" evidence="1">
    <location>
        <begin position="316"/>
        <end position="350"/>
    </location>
</feature>
<feature type="transmembrane region" description="Helical" evidence="3">
    <location>
        <begin position="520"/>
        <end position="539"/>
    </location>
</feature>
<feature type="transmembrane region" description="Helical" evidence="3">
    <location>
        <begin position="473"/>
        <end position="497"/>
    </location>
</feature>
<feature type="domain" description="CSC1/OSCA1-like cytosolic" evidence="4">
    <location>
        <begin position="269"/>
        <end position="421"/>
    </location>
</feature>
<feature type="compositionally biased region" description="Polar residues" evidence="2">
    <location>
        <begin position="1"/>
        <end position="12"/>
    </location>
</feature>
<accession>A0A0V0QNB3</accession>
<proteinExistence type="predicted"/>
<keyword evidence="1" id="KW-0175">Coiled coil</keyword>
<dbReference type="InterPro" id="IPR045122">
    <property type="entry name" value="Csc1-like"/>
</dbReference>
<dbReference type="GO" id="GO:0005886">
    <property type="term" value="C:plasma membrane"/>
    <property type="evidence" value="ECO:0007669"/>
    <property type="project" value="TreeGrafter"/>
</dbReference>
<evidence type="ECO:0000313" key="5">
    <source>
        <dbReference type="EMBL" id="KRX03843.1"/>
    </source>
</evidence>
<dbReference type="Pfam" id="PF14703">
    <property type="entry name" value="PHM7_cyt"/>
    <property type="match status" value="1"/>
</dbReference>
<gene>
    <name evidence="5" type="ORF">PPERSA_04638</name>
</gene>
<dbReference type="InterPro" id="IPR027815">
    <property type="entry name" value="CSC1/OSCA1-like_cyt"/>
</dbReference>
<dbReference type="PANTHER" id="PTHR13018:SF83">
    <property type="entry name" value="RRM DOMAIN-CONTAINING PROTEIN"/>
    <property type="match status" value="1"/>
</dbReference>
<evidence type="ECO:0000259" key="4">
    <source>
        <dbReference type="Pfam" id="PF14703"/>
    </source>
</evidence>